<dbReference type="Proteomes" id="UP000008311">
    <property type="component" value="Unassembled WGS sequence"/>
</dbReference>
<sequence length="153" mass="17219">MSGRPKKNRRKGKEEVKKTRKISRSGRIMTCGVKVRKKVNKHKVDGAQMKSKKNGAGVNPQDNFTAAELMKEYSKSKSKQSNQKDKEPALNTVNDHVVKHFSLQPINASKKIFGTKAMKVIWWLCNWWVKLTSLLEITATGPNKGSITDKGLP</sequence>
<accession>B9SFK2</accession>
<name>B9SFK2_RICCO</name>
<evidence type="ECO:0000313" key="2">
    <source>
        <dbReference type="EMBL" id="EEF37614.1"/>
    </source>
</evidence>
<organism evidence="2 3">
    <name type="scientific">Ricinus communis</name>
    <name type="common">Castor bean</name>
    <dbReference type="NCBI Taxonomy" id="3988"/>
    <lineage>
        <taxon>Eukaryota</taxon>
        <taxon>Viridiplantae</taxon>
        <taxon>Streptophyta</taxon>
        <taxon>Embryophyta</taxon>
        <taxon>Tracheophyta</taxon>
        <taxon>Spermatophyta</taxon>
        <taxon>Magnoliopsida</taxon>
        <taxon>eudicotyledons</taxon>
        <taxon>Gunneridae</taxon>
        <taxon>Pentapetalae</taxon>
        <taxon>rosids</taxon>
        <taxon>fabids</taxon>
        <taxon>Malpighiales</taxon>
        <taxon>Euphorbiaceae</taxon>
        <taxon>Acalyphoideae</taxon>
        <taxon>Acalypheae</taxon>
        <taxon>Ricinus</taxon>
    </lineage>
</organism>
<evidence type="ECO:0000256" key="1">
    <source>
        <dbReference type="SAM" id="MobiDB-lite"/>
    </source>
</evidence>
<proteinExistence type="predicted"/>
<dbReference type="AlphaFoldDB" id="B9SFK2"/>
<protein>
    <submittedName>
        <fullName evidence="2">Uncharacterized protein</fullName>
    </submittedName>
</protein>
<feature type="region of interest" description="Disordered" evidence="1">
    <location>
        <begin position="39"/>
        <end position="91"/>
    </location>
</feature>
<dbReference type="InParanoid" id="B9SFK2"/>
<feature type="compositionally biased region" description="Basic residues" evidence="1">
    <location>
        <begin position="1"/>
        <end position="11"/>
    </location>
</feature>
<dbReference type="EMBL" id="EQ973945">
    <property type="protein sequence ID" value="EEF37614.1"/>
    <property type="molecule type" value="Genomic_DNA"/>
</dbReference>
<reference evidence="3" key="1">
    <citation type="journal article" date="2010" name="Nat. Biotechnol.">
        <title>Draft genome sequence of the oilseed species Ricinus communis.</title>
        <authorList>
            <person name="Chan A.P."/>
            <person name="Crabtree J."/>
            <person name="Zhao Q."/>
            <person name="Lorenzi H."/>
            <person name="Orvis J."/>
            <person name="Puiu D."/>
            <person name="Melake-Berhan A."/>
            <person name="Jones K.M."/>
            <person name="Redman J."/>
            <person name="Chen G."/>
            <person name="Cahoon E.B."/>
            <person name="Gedil M."/>
            <person name="Stanke M."/>
            <person name="Haas B.J."/>
            <person name="Wortman J.R."/>
            <person name="Fraser-Liggett C.M."/>
            <person name="Ravel J."/>
            <person name="Rabinowicz P.D."/>
        </authorList>
    </citation>
    <scope>NUCLEOTIDE SEQUENCE [LARGE SCALE GENOMIC DNA]</scope>
    <source>
        <strain evidence="3">cv. Hale</strain>
    </source>
</reference>
<evidence type="ECO:0000313" key="3">
    <source>
        <dbReference type="Proteomes" id="UP000008311"/>
    </source>
</evidence>
<keyword evidence="3" id="KW-1185">Reference proteome</keyword>
<gene>
    <name evidence="2" type="ORF">RCOM_0646980</name>
</gene>
<feature type="region of interest" description="Disordered" evidence="1">
    <location>
        <begin position="1"/>
        <end position="27"/>
    </location>
</feature>